<evidence type="ECO:0000313" key="1">
    <source>
        <dbReference type="EMBL" id="TFK75026.1"/>
    </source>
</evidence>
<gene>
    <name evidence="1" type="ORF">BDN72DRAFT_788254</name>
</gene>
<organism evidence="1 2">
    <name type="scientific">Pluteus cervinus</name>
    <dbReference type="NCBI Taxonomy" id="181527"/>
    <lineage>
        <taxon>Eukaryota</taxon>
        <taxon>Fungi</taxon>
        <taxon>Dikarya</taxon>
        <taxon>Basidiomycota</taxon>
        <taxon>Agaricomycotina</taxon>
        <taxon>Agaricomycetes</taxon>
        <taxon>Agaricomycetidae</taxon>
        <taxon>Agaricales</taxon>
        <taxon>Pluteineae</taxon>
        <taxon>Pluteaceae</taxon>
        <taxon>Pluteus</taxon>
    </lineage>
</organism>
<accession>A0ACD3BAR7</accession>
<sequence length="479" mass="52597">MVQTYGVARDTAAEPSTSRSESSALLGGDRDTTIKRTQAPREGHASFASCVSNLMNTIIGSGMLTFPMAMASSGIIPGIITCLFSGGVAAFGLYLLSLCATKTQHRRSSFFAVSQLTFPKAAVFFDAAIAIKCFGVSISYLIIIKGLMPNVVASLYHDLTSEDTNPPEWALDERNWLIIFMFILVPLAFLRRLDSLRHTSYVALFSVIYLVAIVIRCYVWPLKGMPTRGEVHLIHFTPSFVSNFPVQVFAYTCAQNLFPIYNEVFANTQERMNLVIGTAIGTATVTYEVIAILGYLTFGSLVGPNIIAMYPATSLFIAVGQLAIVVLVLFSYPLQVLPCRNCLDKVFHFGQVQPTKTVTDGEESEENDTLTDDDEHANTDMTPLKHTLLTSAIVGFGFFTAFLVDDLRIVLSFVGSTGSTTISFILPGLFYWKLTRDDASASRRLNLAALLLALYGCCIFVFCLGFNIYRVMYPIQPGK</sequence>
<keyword evidence="2" id="KW-1185">Reference proteome</keyword>
<proteinExistence type="predicted"/>
<evidence type="ECO:0000313" key="2">
    <source>
        <dbReference type="Proteomes" id="UP000308600"/>
    </source>
</evidence>
<reference evidence="1 2" key="1">
    <citation type="journal article" date="2019" name="Nat. Ecol. Evol.">
        <title>Megaphylogeny resolves global patterns of mushroom evolution.</title>
        <authorList>
            <person name="Varga T."/>
            <person name="Krizsan K."/>
            <person name="Foldi C."/>
            <person name="Dima B."/>
            <person name="Sanchez-Garcia M."/>
            <person name="Sanchez-Ramirez S."/>
            <person name="Szollosi G.J."/>
            <person name="Szarkandi J.G."/>
            <person name="Papp V."/>
            <person name="Albert L."/>
            <person name="Andreopoulos W."/>
            <person name="Angelini C."/>
            <person name="Antonin V."/>
            <person name="Barry K.W."/>
            <person name="Bougher N.L."/>
            <person name="Buchanan P."/>
            <person name="Buyck B."/>
            <person name="Bense V."/>
            <person name="Catcheside P."/>
            <person name="Chovatia M."/>
            <person name="Cooper J."/>
            <person name="Damon W."/>
            <person name="Desjardin D."/>
            <person name="Finy P."/>
            <person name="Geml J."/>
            <person name="Haridas S."/>
            <person name="Hughes K."/>
            <person name="Justo A."/>
            <person name="Karasinski D."/>
            <person name="Kautmanova I."/>
            <person name="Kiss B."/>
            <person name="Kocsube S."/>
            <person name="Kotiranta H."/>
            <person name="LaButti K.M."/>
            <person name="Lechner B.E."/>
            <person name="Liimatainen K."/>
            <person name="Lipzen A."/>
            <person name="Lukacs Z."/>
            <person name="Mihaltcheva S."/>
            <person name="Morgado L.N."/>
            <person name="Niskanen T."/>
            <person name="Noordeloos M.E."/>
            <person name="Ohm R.A."/>
            <person name="Ortiz-Santana B."/>
            <person name="Ovrebo C."/>
            <person name="Racz N."/>
            <person name="Riley R."/>
            <person name="Savchenko A."/>
            <person name="Shiryaev A."/>
            <person name="Soop K."/>
            <person name="Spirin V."/>
            <person name="Szebenyi C."/>
            <person name="Tomsovsky M."/>
            <person name="Tulloss R.E."/>
            <person name="Uehling J."/>
            <person name="Grigoriev I.V."/>
            <person name="Vagvolgyi C."/>
            <person name="Papp T."/>
            <person name="Martin F.M."/>
            <person name="Miettinen O."/>
            <person name="Hibbett D.S."/>
            <person name="Nagy L.G."/>
        </authorList>
    </citation>
    <scope>NUCLEOTIDE SEQUENCE [LARGE SCALE GENOMIC DNA]</scope>
    <source>
        <strain evidence="1 2">NL-1719</strain>
    </source>
</reference>
<dbReference type="EMBL" id="ML208265">
    <property type="protein sequence ID" value="TFK75026.1"/>
    <property type="molecule type" value="Genomic_DNA"/>
</dbReference>
<protein>
    <submittedName>
        <fullName evidence="1">Uncharacterized protein</fullName>
    </submittedName>
</protein>
<dbReference type="Proteomes" id="UP000308600">
    <property type="component" value="Unassembled WGS sequence"/>
</dbReference>
<name>A0ACD3BAR7_9AGAR</name>